<sequence>MLIKQPKISIISREVTGYSGERLIAYFAVIETSGVPEIRFLGTKPVPATLAPVEVILALPGNTALRFGETLERVFTSILTPLSSLDFFISQPTRAPSLATF</sequence>
<name>A0A2M8LCG6_9BACT</name>
<reference evidence="2" key="1">
    <citation type="submission" date="2017-09" db="EMBL/GenBank/DDBJ databases">
        <title>Depth-based differentiation of microbial function through sediment-hosted aquifers and enrichment of novel symbionts in the deep terrestrial subsurface.</title>
        <authorList>
            <person name="Probst A.J."/>
            <person name="Ladd B."/>
            <person name="Jarett J.K."/>
            <person name="Geller-Mcgrath D.E."/>
            <person name="Sieber C.M.K."/>
            <person name="Emerson J.B."/>
            <person name="Anantharaman K."/>
            <person name="Thomas B.C."/>
            <person name="Malmstrom R."/>
            <person name="Stieglmeier M."/>
            <person name="Klingl A."/>
            <person name="Woyke T."/>
            <person name="Ryan C.M."/>
            <person name="Banfield J.F."/>
        </authorList>
    </citation>
    <scope>NUCLEOTIDE SEQUENCE [LARGE SCALE GENOMIC DNA]</scope>
</reference>
<evidence type="ECO:0000313" key="2">
    <source>
        <dbReference type="Proteomes" id="UP000228700"/>
    </source>
</evidence>
<protein>
    <submittedName>
        <fullName evidence="1">Uncharacterized protein</fullName>
    </submittedName>
</protein>
<gene>
    <name evidence="1" type="ORF">COV01_02320</name>
</gene>
<comment type="caution">
    <text evidence="1">The sequence shown here is derived from an EMBL/GenBank/DDBJ whole genome shotgun (WGS) entry which is preliminary data.</text>
</comment>
<organism evidence="1 2">
    <name type="scientific">Candidatus Taylorbacteria bacterium CG10_big_fil_rev_8_21_14_0_10_41_48</name>
    <dbReference type="NCBI Taxonomy" id="1975024"/>
    <lineage>
        <taxon>Bacteria</taxon>
        <taxon>Candidatus Tayloriibacteriota</taxon>
    </lineage>
</organism>
<dbReference type="EMBL" id="PFEQ01000009">
    <property type="protein sequence ID" value="PJE74309.1"/>
    <property type="molecule type" value="Genomic_DNA"/>
</dbReference>
<evidence type="ECO:0000313" key="1">
    <source>
        <dbReference type="EMBL" id="PJE74309.1"/>
    </source>
</evidence>
<accession>A0A2M8LCG6</accession>
<dbReference type="AlphaFoldDB" id="A0A2M8LCG6"/>
<dbReference type="Proteomes" id="UP000228700">
    <property type="component" value="Unassembled WGS sequence"/>
</dbReference>
<proteinExistence type="predicted"/>